<feature type="domain" description="Phosphoadenosine phosphosulphate reductase" evidence="13">
    <location>
        <begin position="246"/>
        <end position="312"/>
    </location>
</feature>
<dbReference type="GO" id="GO:0005524">
    <property type="term" value="F:ATP binding"/>
    <property type="evidence" value="ECO:0007669"/>
    <property type="project" value="UniProtKB-KW"/>
</dbReference>
<evidence type="ECO:0000256" key="8">
    <source>
        <dbReference type="ARBA" id="ARBA00022827"/>
    </source>
</evidence>
<dbReference type="SUPFAM" id="SSF52402">
    <property type="entry name" value="Adenine nucleotide alpha hydrolases-like"/>
    <property type="match status" value="1"/>
</dbReference>
<evidence type="ECO:0000313" key="15">
    <source>
        <dbReference type="Proteomes" id="UP001458880"/>
    </source>
</evidence>
<keyword evidence="6" id="KW-0548">Nucleotidyltransferase</keyword>
<keyword evidence="3" id="KW-0285">Flavoprotein</keyword>
<keyword evidence="7" id="KW-0547">Nucleotide-binding</keyword>
<evidence type="ECO:0000256" key="6">
    <source>
        <dbReference type="ARBA" id="ARBA00022695"/>
    </source>
</evidence>
<evidence type="ECO:0000256" key="9">
    <source>
        <dbReference type="ARBA" id="ARBA00022840"/>
    </source>
</evidence>
<reference evidence="14 15" key="1">
    <citation type="journal article" date="2024" name="BMC Genomics">
        <title>De novo assembly and annotation of Popillia japonica's genome with initial clues to its potential as an invasive pest.</title>
        <authorList>
            <person name="Cucini C."/>
            <person name="Boschi S."/>
            <person name="Funari R."/>
            <person name="Cardaioli E."/>
            <person name="Iannotti N."/>
            <person name="Marturano G."/>
            <person name="Paoli F."/>
            <person name="Bruttini M."/>
            <person name="Carapelli A."/>
            <person name="Frati F."/>
            <person name="Nardi F."/>
        </authorList>
    </citation>
    <scope>NUCLEOTIDE SEQUENCE [LARGE SCALE GENOMIC DNA]</scope>
    <source>
        <strain evidence="14">DMR45628</strain>
    </source>
</reference>
<name>A0AAW1KP57_POPJA</name>
<evidence type="ECO:0000256" key="7">
    <source>
        <dbReference type="ARBA" id="ARBA00022741"/>
    </source>
</evidence>
<dbReference type="GO" id="GO:0003919">
    <property type="term" value="F:FMN adenylyltransferase activity"/>
    <property type="evidence" value="ECO:0007669"/>
    <property type="project" value="UniProtKB-EC"/>
</dbReference>
<comment type="caution">
    <text evidence="14">The sequence shown here is derived from an EMBL/GenBank/DDBJ whole genome shotgun (WGS) entry which is preliminary data.</text>
</comment>
<dbReference type="PANTHER" id="PTHR23293">
    <property type="entry name" value="FAD SYNTHETASE-RELATED FMN ADENYLYLTRANSFERASE"/>
    <property type="match status" value="1"/>
</dbReference>
<protein>
    <recommendedName>
        <fullName evidence="2">FAD synthase</fullName>
        <ecNumber evidence="2">2.7.7.2</ecNumber>
    </recommendedName>
    <alternativeName>
        <fullName evidence="10">FAD pyrophosphorylase</fullName>
    </alternativeName>
    <alternativeName>
        <fullName evidence="11">FMN adenylyltransferase</fullName>
    </alternativeName>
</protein>
<comment type="pathway">
    <text evidence="1">Cofactor biosynthesis; FAD biosynthesis; FAD from FMN: step 1/1.</text>
</comment>
<dbReference type="Pfam" id="PF01507">
    <property type="entry name" value="PAPS_reduct"/>
    <property type="match status" value="2"/>
</dbReference>
<evidence type="ECO:0000313" key="14">
    <source>
        <dbReference type="EMBL" id="KAK9722959.1"/>
    </source>
</evidence>
<dbReference type="AlphaFoldDB" id="A0AAW1KP57"/>
<evidence type="ECO:0000256" key="10">
    <source>
        <dbReference type="ARBA" id="ARBA00031145"/>
    </source>
</evidence>
<evidence type="ECO:0000256" key="5">
    <source>
        <dbReference type="ARBA" id="ARBA00022679"/>
    </source>
</evidence>
<dbReference type="InterPro" id="IPR002500">
    <property type="entry name" value="PAPS_reduct_dom"/>
</dbReference>
<organism evidence="14 15">
    <name type="scientific">Popillia japonica</name>
    <name type="common">Japanese beetle</name>
    <dbReference type="NCBI Taxonomy" id="7064"/>
    <lineage>
        <taxon>Eukaryota</taxon>
        <taxon>Metazoa</taxon>
        <taxon>Ecdysozoa</taxon>
        <taxon>Arthropoda</taxon>
        <taxon>Hexapoda</taxon>
        <taxon>Insecta</taxon>
        <taxon>Pterygota</taxon>
        <taxon>Neoptera</taxon>
        <taxon>Endopterygota</taxon>
        <taxon>Coleoptera</taxon>
        <taxon>Polyphaga</taxon>
        <taxon>Scarabaeiformia</taxon>
        <taxon>Scarabaeidae</taxon>
        <taxon>Rutelinae</taxon>
        <taxon>Popillia</taxon>
    </lineage>
</organism>
<evidence type="ECO:0000256" key="3">
    <source>
        <dbReference type="ARBA" id="ARBA00022630"/>
    </source>
</evidence>
<dbReference type="InterPro" id="IPR014729">
    <property type="entry name" value="Rossmann-like_a/b/a_fold"/>
</dbReference>
<sequence length="434" mass="50814">MAKSLAILVVHGNHLADDVLDVNLKDLIEEITLIHYHINKLSVVQSGKSVIVFELKNLLKQNDFVLLIDKLQTSLTFRYLQEVFNFPDCTDCLNYPLYTKLLIYDNLIKLHPVVYLSRLFVIQDLNLKLVFDNILKNHLKWFNKKKTFTKNIRVNSYDLLESIDQNDFGVEIKHIEQDSTPVLQLHSYDFDKLIDCQRYILKKLSCQCYPDTYSLEDSYSNNQCFSHVQQATECIEKCISDYGLDNIFISFNGGKDCTVLLHLVLSVLKRKYPEYKSPLVCMYIRSANPFPEVNHFIEMVRDFYNLEIVTLTKGVREGLELFLESRINMKACLMGTRRTDPFSQNLETFQMTDSSWPQVMRISPLLDWHYSEIWDYLLYYQVPYCRLYDDGYTSLGSVDNTVKNPYLLYSMDDSETYLPAYKLLDGNTERSGRV</sequence>
<keyword evidence="4" id="KW-0288">FMN</keyword>
<dbReference type="GO" id="GO:0006747">
    <property type="term" value="P:FAD biosynthetic process"/>
    <property type="evidence" value="ECO:0007669"/>
    <property type="project" value="TreeGrafter"/>
</dbReference>
<dbReference type="CDD" id="cd23948">
    <property type="entry name" value="FAD_synthase"/>
    <property type="match status" value="1"/>
</dbReference>
<evidence type="ECO:0000259" key="13">
    <source>
        <dbReference type="Pfam" id="PF01507"/>
    </source>
</evidence>
<feature type="domain" description="Phosphoadenosine phosphosulphate reductase" evidence="13">
    <location>
        <begin position="327"/>
        <end position="402"/>
    </location>
</feature>
<evidence type="ECO:0000256" key="11">
    <source>
        <dbReference type="ARBA" id="ARBA00031871"/>
    </source>
</evidence>
<accession>A0AAW1KP57</accession>
<keyword evidence="8" id="KW-0274">FAD</keyword>
<gene>
    <name evidence="14" type="ORF">QE152_g19432</name>
</gene>
<dbReference type="Gene3D" id="3.40.50.620">
    <property type="entry name" value="HUPs"/>
    <property type="match status" value="1"/>
</dbReference>
<proteinExistence type="predicted"/>
<dbReference type="EMBL" id="JASPKY010000183">
    <property type="protein sequence ID" value="KAK9722959.1"/>
    <property type="molecule type" value="Genomic_DNA"/>
</dbReference>
<evidence type="ECO:0000256" key="2">
    <source>
        <dbReference type="ARBA" id="ARBA00012393"/>
    </source>
</evidence>
<keyword evidence="9" id="KW-0067">ATP-binding</keyword>
<evidence type="ECO:0000256" key="12">
    <source>
        <dbReference type="ARBA" id="ARBA00049494"/>
    </source>
</evidence>
<comment type="catalytic activity">
    <reaction evidence="12">
        <text>FMN + ATP + H(+) = FAD + diphosphate</text>
        <dbReference type="Rhea" id="RHEA:17237"/>
        <dbReference type="ChEBI" id="CHEBI:15378"/>
        <dbReference type="ChEBI" id="CHEBI:30616"/>
        <dbReference type="ChEBI" id="CHEBI:33019"/>
        <dbReference type="ChEBI" id="CHEBI:57692"/>
        <dbReference type="ChEBI" id="CHEBI:58210"/>
        <dbReference type="EC" id="2.7.7.2"/>
    </reaction>
</comment>
<evidence type="ECO:0000256" key="4">
    <source>
        <dbReference type="ARBA" id="ARBA00022643"/>
    </source>
</evidence>
<keyword evidence="5" id="KW-0808">Transferase</keyword>
<evidence type="ECO:0000256" key="1">
    <source>
        <dbReference type="ARBA" id="ARBA00004726"/>
    </source>
</evidence>
<keyword evidence="15" id="KW-1185">Reference proteome</keyword>
<dbReference type="Proteomes" id="UP001458880">
    <property type="component" value="Unassembled WGS sequence"/>
</dbReference>
<dbReference type="EC" id="2.7.7.2" evidence="2"/>
<dbReference type="PANTHER" id="PTHR23293:SF9">
    <property type="entry name" value="FAD SYNTHASE"/>
    <property type="match status" value="1"/>
</dbReference>